<evidence type="ECO:0000313" key="3">
    <source>
        <dbReference type="Proteomes" id="UP000005384"/>
    </source>
</evidence>
<dbReference type="EMBL" id="ADLN01000058">
    <property type="protein sequence ID" value="EHI59427.1"/>
    <property type="molecule type" value="Genomic_DNA"/>
</dbReference>
<dbReference type="HOGENOM" id="CLU_2633278_0_0_9"/>
<keyword evidence="3" id="KW-1185">Reference proteome</keyword>
<keyword evidence="1" id="KW-0812">Transmembrane</keyword>
<feature type="transmembrane region" description="Helical" evidence="1">
    <location>
        <begin position="51"/>
        <end position="71"/>
    </location>
</feature>
<gene>
    <name evidence="2" type="ORF">HMPREF9473_02576</name>
</gene>
<proteinExistence type="predicted"/>
<dbReference type="RefSeq" id="WP_006780555.1">
    <property type="nucleotide sequence ID" value="NZ_CP040506.1"/>
</dbReference>
<organism evidence="2 3">
    <name type="scientific">Hungatella hathewayi WAL-18680</name>
    <dbReference type="NCBI Taxonomy" id="742737"/>
    <lineage>
        <taxon>Bacteria</taxon>
        <taxon>Bacillati</taxon>
        <taxon>Bacillota</taxon>
        <taxon>Clostridia</taxon>
        <taxon>Lachnospirales</taxon>
        <taxon>Lachnospiraceae</taxon>
        <taxon>Hungatella</taxon>
    </lineage>
</organism>
<reference evidence="2 3" key="1">
    <citation type="submission" date="2011-08" db="EMBL/GenBank/DDBJ databases">
        <title>The Genome Sequence of Clostridium hathewayi WAL-18680.</title>
        <authorList>
            <consortium name="The Broad Institute Genome Sequencing Platform"/>
            <person name="Earl A."/>
            <person name="Ward D."/>
            <person name="Feldgarden M."/>
            <person name="Gevers D."/>
            <person name="Finegold S.M."/>
            <person name="Summanen P.H."/>
            <person name="Molitoris D.R."/>
            <person name="Song M."/>
            <person name="Daigneault M."/>
            <person name="Allen-Vercoe E."/>
            <person name="Young S.K."/>
            <person name="Zeng Q."/>
            <person name="Gargeya S."/>
            <person name="Fitzgerald M."/>
            <person name="Haas B."/>
            <person name="Abouelleil A."/>
            <person name="Alvarado L."/>
            <person name="Arachchi H.M."/>
            <person name="Berlin A."/>
            <person name="Brown A."/>
            <person name="Chapman S.B."/>
            <person name="Chen Z."/>
            <person name="Dunbar C."/>
            <person name="Freedman E."/>
            <person name="Gearin G."/>
            <person name="Gellesch M."/>
            <person name="Goldberg J."/>
            <person name="Griggs A."/>
            <person name="Gujja S."/>
            <person name="Heiman D."/>
            <person name="Howarth C."/>
            <person name="Larson L."/>
            <person name="Lui A."/>
            <person name="MacDonald P.J.P."/>
            <person name="Montmayeur A."/>
            <person name="Murphy C."/>
            <person name="Neiman D."/>
            <person name="Pearson M."/>
            <person name="Priest M."/>
            <person name="Roberts A."/>
            <person name="Saif S."/>
            <person name="Shea T."/>
            <person name="Shenoy N."/>
            <person name="Sisk P."/>
            <person name="Stolte C."/>
            <person name="Sykes S."/>
            <person name="Wortman J."/>
            <person name="Nusbaum C."/>
            <person name="Birren B."/>
        </authorList>
    </citation>
    <scope>NUCLEOTIDE SEQUENCE [LARGE SCALE GENOMIC DNA]</scope>
    <source>
        <strain evidence="2 3">WAL-18680</strain>
    </source>
</reference>
<dbReference type="AlphaFoldDB" id="G5IGE8"/>
<evidence type="ECO:0000256" key="1">
    <source>
        <dbReference type="SAM" id="Phobius"/>
    </source>
</evidence>
<dbReference type="Proteomes" id="UP000005384">
    <property type="component" value="Unassembled WGS sequence"/>
</dbReference>
<name>G5IGE8_9FIRM</name>
<comment type="caution">
    <text evidence="2">The sequence shown here is derived from an EMBL/GenBank/DDBJ whole genome shotgun (WGS) entry which is preliminary data.</text>
</comment>
<protein>
    <submittedName>
        <fullName evidence="2">Uncharacterized protein</fullName>
    </submittedName>
</protein>
<keyword evidence="1" id="KW-0472">Membrane</keyword>
<evidence type="ECO:0000313" key="2">
    <source>
        <dbReference type="EMBL" id="EHI59427.1"/>
    </source>
</evidence>
<sequence>MISMGRIPVSSSSNADYVMSPDFEDFDTFSGELDYGSLEDIGTMVSDIRDIGICGLFLLSLITGLLMFQIFSRYIRS</sequence>
<keyword evidence="1" id="KW-1133">Transmembrane helix</keyword>
<accession>G5IGE8</accession>